<dbReference type="STRING" id="1294273.roselon_00999"/>
<organism evidence="3 4">
    <name type="scientific">Roseicyclus elongatus DSM 19469</name>
    <dbReference type="NCBI Taxonomy" id="1294273"/>
    <lineage>
        <taxon>Bacteria</taxon>
        <taxon>Pseudomonadati</taxon>
        <taxon>Pseudomonadota</taxon>
        <taxon>Alphaproteobacteria</taxon>
        <taxon>Rhodobacterales</taxon>
        <taxon>Roseobacteraceae</taxon>
        <taxon>Roseicyclus</taxon>
    </lineage>
</organism>
<dbReference type="RefSeq" id="WP_025311272.1">
    <property type="nucleotide sequence ID" value="NZ_CP004372.1"/>
</dbReference>
<dbReference type="HOGENOM" id="CLU_012494_4_7_5"/>
<protein>
    <submittedName>
        <fullName evidence="3">Esterase/lipase</fullName>
    </submittedName>
</protein>
<proteinExistence type="predicted"/>
<evidence type="ECO:0000259" key="2">
    <source>
        <dbReference type="Pfam" id="PF20434"/>
    </source>
</evidence>
<keyword evidence="4" id="KW-1185">Reference proteome</keyword>
<accession>W8RQI2</accession>
<name>W8RQI2_9RHOB</name>
<dbReference type="Proteomes" id="UP000019593">
    <property type="component" value="Chromosome"/>
</dbReference>
<dbReference type="EMBL" id="CP004372">
    <property type="protein sequence ID" value="AHM03399.1"/>
    <property type="molecule type" value="Genomic_DNA"/>
</dbReference>
<dbReference type="OrthoDB" id="9771666at2"/>
<dbReference type="KEGG" id="red:roselon_00999"/>
<dbReference type="InterPro" id="IPR050300">
    <property type="entry name" value="GDXG_lipolytic_enzyme"/>
</dbReference>
<reference evidence="3 4" key="1">
    <citation type="submission" date="2013-03" db="EMBL/GenBank/DDBJ databases">
        <authorList>
            <person name="Fiebig A."/>
            <person name="Goeker M."/>
            <person name="Klenk H.-P.P."/>
        </authorList>
    </citation>
    <scope>NUCLEOTIDE SEQUENCE [LARGE SCALE GENOMIC DNA]</scope>
    <source>
        <strain evidence="4">DSM 19469</strain>
    </source>
</reference>
<dbReference type="Pfam" id="PF20434">
    <property type="entry name" value="BD-FAE"/>
    <property type="match status" value="1"/>
</dbReference>
<dbReference type="Gene3D" id="3.40.50.1820">
    <property type="entry name" value="alpha/beta hydrolase"/>
    <property type="match status" value="1"/>
</dbReference>
<dbReference type="eggNOG" id="COG0657">
    <property type="taxonomic scope" value="Bacteria"/>
</dbReference>
<evidence type="ECO:0000313" key="4">
    <source>
        <dbReference type="Proteomes" id="UP000019593"/>
    </source>
</evidence>
<dbReference type="PANTHER" id="PTHR48081:SF33">
    <property type="entry name" value="KYNURENINE FORMAMIDASE"/>
    <property type="match status" value="1"/>
</dbReference>
<dbReference type="GO" id="GO:0016787">
    <property type="term" value="F:hydrolase activity"/>
    <property type="evidence" value="ECO:0007669"/>
    <property type="project" value="UniProtKB-KW"/>
</dbReference>
<dbReference type="SUPFAM" id="SSF53474">
    <property type="entry name" value="alpha/beta-Hydrolases"/>
    <property type="match status" value="1"/>
</dbReference>
<gene>
    <name evidence="3" type="ORF">roselon_00999</name>
</gene>
<keyword evidence="1" id="KW-0378">Hydrolase</keyword>
<dbReference type="PANTHER" id="PTHR48081">
    <property type="entry name" value="AB HYDROLASE SUPERFAMILY PROTEIN C4A8.06C"/>
    <property type="match status" value="1"/>
</dbReference>
<dbReference type="PATRIC" id="fig|1294273.3.peg.979"/>
<dbReference type="InterPro" id="IPR049492">
    <property type="entry name" value="BD-FAE-like_dom"/>
</dbReference>
<feature type="domain" description="BD-FAE-like" evidence="2">
    <location>
        <begin position="52"/>
        <end position="150"/>
    </location>
</feature>
<dbReference type="InterPro" id="IPR029058">
    <property type="entry name" value="AB_hydrolase_fold"/>
</dbReference>
<evidence type="ECO:0000313" key="3">
    <source>
        <dbReference type="EMBL" id="AHM03399.1"/>
    </source>
</evidence>
<dbReference type="AlphaFoldDB" id="W8RQI2"/>
<sequence>MQITDWDDAYQNGAYIADADRLVAGWAERADTFRTDHAGQELRYGKDSRQFLDLFRPDRALRGLTVIVHGGYWHKFEGRAFSHLAAGPLAAGQAVAVVTYTLAPEARIADITQEVRRAIILAAQKVPDVPLYLTGHSAGGHLVSRMACRGVLPEDVAARLAHVMSISGVHDLRPLLRTEMNAILRIDAQAAADESPALQTPIDGVRLTCVVGAQERPEFLRQNDLLANIWTGLGADTRAVHIPDTNHFTVIAGLERPDGTLTRLLLDQS</sequence>
<evidence type="ECO:0000256" key="1">
    <source>
        <dbReference type="ARBA" id="ARBA00022801"/>
    </source>
</evidence>